<accession>A0AAD7RGF7</accession>
<feature type="region of interest" description="Disordered" evidence="1">
    <location>
        <begin position="1"/>
        <end position="21"/>
    </location>
</feature>
<protein>
    <submittedName>
        <fullName evidence="2">Uncharacterized protein</fullName>
    </submittedName>
</protein>
<proteinExistence type="predicted"/>
<evidence type="ECO:0000256" key="1">
    <source>
        <dbReference type="SAM" id="MobiDB-lite"/>
    </source>
</evidence>
<feature type="compositionally biased region" description="Basic and acidic residues" evidence="1">
    <location>
        <begin position="8"/>
        <end position="17"/>
    </location>
</feature>
<organism evidence="2 3">
    <name type="scientific">Aldrovandia affinis</name>
    <dbReference type="NCBI Taxonomy" id="143900"/>
    <lineage>
        <taxon>Eukaryota</taxon>
        <taxon>Metazoa</taxon>
        <taxon>Chordata</taxon>
        <taxon>Craniata</taxon>
        <taxon>Vertebrata</taxon>
        <taxon>Euteleostomi</taxon>
        <taxon>Actinopterygii</taxon>
        <taxon>Neopterygii</taxon>
        <taxon>Teleostei</taxon>
        <taxon>Notacanthiformes</taxon>
        <taxon>Halosauridae</taxon>
        <taxon>Aldrovandia</taxon>
    </lineage>
</organism>
<gene>
    <name evidence="2" type="ORF">AAFF_G00214280</name>
</gene>
<evidence type="ECO:0000313" key="3">
    <source>
        <dbReference type="Proteomes" id="UP001221898"/>
    </source>
</evidence>
<keyword evidence="3" id="KW-1185">Reference proteome</keyword>
<dbReference type="AlphaFoldDB" id="A0AAD7RGF7"/>
<dbReference type="EMBL" id="JAINUG010000284">
    <property type="protein sequence ID" value="KAJ8383858.1"/>
    <property type="molecule type" value="Genomic_DNA"/>
</dbReference>
<reference evidence="2" key="1">
    <citation type="journal article" date="2023" name="Science">
        <title>Genome structures resolve the early diversification of teleost fishes.</title>
        <authorList>
            <person name="Parey E."/>
            <person name="Louis A."/>
            <person name="Montfort J."/>
            <person name="Bouchez O."/>
            <person name="Roques C."/>
            <person name="Iampietro C."/>
            <person name="Lluch J."/>
            <person name="Castinel A."/>
            <person name="Donnadieu C."/>
            <person name="Desvignes T."/>
            <person name="Floi Bucao C."/>
            <person name="Jouanno E."/>
            <person name="Wen M."/>
            <person name="Mejri S."/>
            <person name="Dirks R."/>
            <person name="Jansen H."/>
            <person name="Henkel C."/>
            <person name="Chen W.J."/>
            <person name="Zahm M."/>
            <person name="Cabau C."/>
            <person name="Klopp C."/>
            <person name="Thompson A.W."/>
            <person name="Robinson-Rechavi M."/>
            <person name="Braasch I."/>
            <person name="Lecointre G."/>
            <person name="Bobe J."/>
            <person name="Postlethwait J.H."/>
            <person name="Berthelot C."/>
            <person name="Roest Crollius H."/>
            <person name="Guiguen Y."/>
        </authorList>
    </citation>
    <scope>NUCLEOTIDE SEQUENCE</scope>
    <source>
        <strain evidence="2">NC1722</strain>
    </source>
</reference>
<evidence type="ECO:0000313" key="2">
    <source>
        <dbReference type="EMBL" id="KAJ8383858.1"/>
    </source>
</evidence>
<name>A0AAD7RGF7_9TELE</name>
<comment type="caution">
    <text evidence="2">The sequence shown here is derived from an EMBL/GenBank/DDBJ whole genome shotgun (WGS) entry which is preliminary data.</text>
</comment>
<dbReference type="Proteomes" id="UP001221898">
    <property type="component" value="Unassembled WGS sequence"/>
</dbReference>
<sequence length="70" mass="7967">MALAPARRWSDHRKDRPISTGYEGRGVAWCWAFVFQATVTPPQHSAYPTQQTDLRVLEICPPPCCETCDF</sequence>